<dbReference type="WBParaSite" id="TMUE_2000008901.1">
    <property type="protein sequence ID" value="TMUE_2000008901.1"/>
    <property type="gene ID" value="WBGene00285391"/>
</dbReference>
<dbReference type="GO" id="GO:0005762">
    <property type="term" value="C:mitochondrial large ribosomal subunit"/>
    <property type="evidence" value="ECO:0007669"/>
    <property type="project" value="TreeGrafter"/>
</dbReference>
<comment type="similarity">
    <text evidence="2">Belongs to the bacterial ribosomal protein bL32 family.</text>
</comment>
<comment type="subcellular location">
    <subcellularLocation>
        <location evidence="1">Mitochondrion</location>
    </subcellularLocation>
</comment>
<sequence>MNWLRLTGMLERMIASSFDSLSWDFLPMLSSNTCGGEADPRALFSWNVLWGVPVHKTSRPRKKTRMFSQFRLLKRHKNLIPCPKCGDLHQLHTICGTCYASVRERTNEMRQALHNFDETYYSNGQPENQSKNKQDDFTKPTVVTEKRPCRSGWYSKHLKDTWHRTFDSRSVWLNDF</sequence>
<keyword evidence="11" id="KW-1185">Reference proteome</keyword>
<dbReference type="InterPro" id="IPR051991">
    <property type="entry name" value="Mitoribosomal_protein_bL32"/>
</dbReference>
<dbReference type="GO" id="GO:0006412">
    <property type="term" value="P:translation"/>
    <property type="evidence" value="ECO:0007669"/>
    <property type="project" value="InterPro"/>
</dbReference>
<evidence type="ECO:0000256" key="8">
    <source>
        <dbReference type="ARBA" id="ARBA00042577"/>
    </source>
</evidence>
<dbReference type="NCBIfam" id="TIGR01031">
    <property type="entry name" value="rpmF_bact"/>
    <property type="match status" value="1"/>
</dbReference>
<keyword evidence="3" id="KW-0809">Transit peptide</keyword>
<dbReference type="Pfam" id="PF01783">
    <property type="entry name" value="Ribosomal_L32p"/>
    <property type="match status" value="1"/>
</dbReference>
<evidence type="ECO:0000256" key="4">
    <source>
        <dbReference type="ARBA" id="ARBA00022980"/>
    </source>
</evidence>
<reference evidence="12" key="1">
    <citation type="submission" date="2019-12" db="UniProtKB">
        <authorList>
            <consortium name="WormBaseParasite"/>
        </authorList>
    </citation>
    <scope>IDENTIFICATION</scope>
</reference>
<evidence type="ECO:0000256" key="1">
    <source>
        <dbReference type="ARBA" id="ARBA00004173"/>
    </source>
</evidence>
<dbReference type="PANTHER" id="PTHR21026">
    <property type="entry name" value="39S RIBOSOMAL PROTEIN L32, MITOCHONDRIAL"/>
    <property type="match status" value="1"/>
</dbReference>
<dbReference type="SUPFAM" id="SSF57829">
    <property type="entry name" value="Zn-binding ribosomal proteins"/>
    <property type="match status" value="1"/>
</dbReference>
<evidence type="ECO:0000256" key="2">
    <source>
        <dbReference type="ARBA" id="ARBA00008560"/>
    </source>
</evidence>
<name>A0A5S6QNG8_TRIMR</name>
<dbReference type="GO" id="GO:0003735">
    <property type="term" value="F:structural constituent of ribosome"/>
    <property type="evidence" value="ECO:0007669"/>
    <property type="project" value="InterPro"/>
</dbReference>
<evidence type="ECO:0000256" key="3">
    <source>
        <dbReference type="ARBA" id="ARBA00022946"/>
    </source>
</evidence>
<dbReference type="Proteomes" id="UP000046395">
    <property type="component" value="Unassembled WGS sequence"/>
</dbReference>
<keyword evidence="4" id="KW-0689">Ribosomal protein</keyword>
<evidence type="ECO:0000256" key="9">
    <source>
        <dbReference type="ARBA" id="ARBA00045766"/>
    </source>
</evidence>
<evidence type="ECO:0000313" key="11">
    <source>
        <dbReference type="Proteomes" id="UP000046395"/>
    </source>
</evidence>
<feature type="compositionally biased region" description="Basic and acidic residues" evidence="10">
    <location>
        <begin position="130"/>
        <end position="141"/>
    </location>
</feature>
<dbReference type="STRING" id="70415.A0A5S6QNG8"/>
<dbReference type="InterPro" id="IPR011332">
    <property type="entry name" value="Ribosomal_zn-bd"/>
</dbReference>
<dbReference type="AlphaFoldDB" id="A0A5S6QNG8"/>
<evidence type="ECO:0000256" key="10">
    <source>
        <dbReference type="SAM" id="MobiDB-lite"/>
    </source>
</evidence>
<proteinExistence type="inferred from homology"/>
<dbReference type="PANTHER" id="PTHR21026:SF2">
    <property type="entry name" value="LARGE RIBOSOMAL SUBUNIT PROTEIN BL32M"/>
    <property type="match status" value="1"/>
</dbReference>
<accession>A0A5S6QNG8</accession>
<organism evidence="11 12">
    <name type="scientific">Trichuris muris</name>
    <name type="common">Mouse whipworm</name>
    <dbReference type="NCBI Taxonomy" id="70415"/>
    <lineage>
        <taxon>Eukaryota</taxon>
        <taxon>Metazoa</taxon>
        <taxon>Ecdysozoa</taxon>
        <taxon>Nematoda</taxon>
        <taxon>Enoplea</taxon>
        <taxon>Dorylaimia</taxon>
        <taxon>Trichinellida</taxon>
        <taxon>Trichuridae</taxon>
        <taxon>Trichuris</taxon>
    </lineage>
</organism>
<evidence type="ECO:0000313" key="12">
    <source>
        <dbReference type="WBParaSite" id="TMUE_2000008901.1"/>
    </source>
</evidence>
<keyword evidence="5" id="KW-0496">Mitochondrion</keyword>
<evidence type="ECO:0000256" key="6">
    <source>
        <dbReference type="ARBA" id="ARBA00023274"/>
    </source>
</evidence>
<comment type="function">
    <text evidence="9">Component of the mitochondrial large ribosomal subunit (mt-LSU). The mitochondrial ribosome (mitoribosome) is a large ribonucleoprotein complex responsible for the synthesis of proteins inside mitochondria.</text>
</comment>
<evidence type="ECO:0000256" key="5">
    <source>
        <dbReference type="ARBA" id="ARBA00023128"/>
    </source>
</evidence>
<feature type="region of interest" description="Disordered" evidence="10">
    <location>
        <begin position="121"/>
        <end position="141"/>
    </location>
</feature>
<evidence type="ECO:0000256" key="7">
    <source>
        <dbReference type="ARBA" id="ARBA00039935"/>
    </source>
</evidence>
<protein>
    <recommendedName>
        <fullName evidence="7">Large ribosomal subunit protein bL32m</fullName>
    </recommendedName>
    <alternativeName>
        <fullName evidence="8">39S ribosomal protein L32, mitochondrial</fullName>
    </alternativeName>
</protein>
<keyword evidence="6" id="KW-0687">Ribonucleoprotein</keyword>
<dbReference type="InterPro" id="IPR002677">
    <property type="entry name" value="Ribosomal_bL32"/>
</dbReference>